<feature type="non-terminal residue" evidence="2">
    <location>
        <position position="203"/>
    </location>
</feature>
<dbReference type="Pfam" id="PF01797">
    <property type="entry name" value="Y1_Tnp"/>
    <property type="match status" value="1"/>
</dbReference>
<feature type="domain" description="Transposase IS200-like" evidence="1">
    <location>
        <begin position="9"/>
        <end position="152"/>
    </location>
</feature>
<dbReference type="InterPro" id="IPR002686">
    <property type="entry name" value="Transposase_17"/>
</dbReference>
<dbReference type="SUPFAM" id="SSF143422">
    <property type="entry name" value="Transposase IS200-like"/>
    <property type="match status" value="1"/>
</dbReference>
<sequence length="203" mass="24357">MPARFVPLVQNYYYHVFNRGVNKRLIFKSKYEYNRFLSLLRFYNSLEYPVKFSKFIKLSVDQRKEIWNRLDNEKTHTDILSYCLMPNHFHLLLKQNSENGISKLLGNLQNSYARYFNVKNERIGHLFQGQFKAVKIDSEEQLLHVSRYIHLNPYSSAIVKDLNALQKYEWSSLSEYLDKVLFNLCSKKNIIGNFKNKESYKKF</sequence>
<evidence type="ECO:0000259" key="1">
    <source>
        <dbReference type="SMART" id="SM01321"/>
    </source>
</evidence>
<dbReference type="PANTHER" id="PTHR34322">
    <property type="entry name" value="TRANSPOSASE, Y1_TNP DOMAIN-CONTAINING"/>
    <property type="match status" value="1"/>
</dbReference>
<dbReference type="Gene3D" id="3.30.70.1290">
    <property type="entry name" value="Transposase IS200-like"/>
    <property type="match status" value="1"/>
</dbReference>
<reference evidence="3" key="1">
    <citation type="submission" date="2017-09" db="EMBL/GenBank/DDBJ databases">
        <title>Depth-based differentiation of microbial function through sediment-hosted aquifers and enrichment of novel symbionts in the deep terrestrial subsurface.</title>
        <authorList>
            <person name="Probst A.J."/>
            <person name="Ladd B."/>
            <person name="Jarett J.K."/>
            <person name="Geller-Mcgrath D.E."/>
            <person name="Sieber C.M.K."/>
            <person name="Emerson J.B."/>
            <person name="Anantharaman K."/>
            <person name="Thomas B.C."/>
            <person name="Malmstrom R."/>
            <person name="Stieglmeier M."/>
            <person name="Klingl A."/>
            <person name="Woyke T."/>
            <person name="Ryan C.M."/>
            <person name="Banfield J.F."/>
        </authorList>
    </citation>
    <scope>NUCLEOTIDE SEQUENCE [LARGE SCALE GENOMIC DNA]</scope>
</reference>
<dbReference type="Proteomes" id="UP000231727">
    <property type="component" value="Unassembled WGS sequence"/>
</dbReference>
<dbReference type="InterPro" id="IPR036515">
    <property type="entry name" value="Transposase_17_sf"/>
</dbReference>
<dbReference type="PANTHER" id="PTHR34322:SF2">
    <property type="entry name" value="TRANSPOSASE IS200-LIKE DOMAIN-CONTAINING PROTEIN"/>
    <property type="match status" value="1"/>
</dbReference>
<dbReference type="GO" id="GO:0003677">
    <property type="term" value="F:DNA binding"/>
    <property type="evidence" value="ECO:0007669"/>
    <property type="project" value="InterPro"/>
</dbReference>
<evidence type="ECO:0000313" key="2">
    <source>
        <dbReference type="EMBL" id="PIZ45833.1"/>
    </source>
</evidence>
<accession>A0A2M7THQ6</accession>
<comment type="caution">
    <text evidence="2">The sequence shown here is derived from an EMBL/GenBank/DDBJ whole genome shotgun (WGS) entry which is preliminary data.</text>
</comment>
<dbReference type="AlphaFoldDB" id="A0A2M7THQ6"/>
<name>A0A2M7THQ6_9BACT</name>
<proteinExistence type="predicted"/>
<gene>
    <name evidence="2" type="ORF">COY30_01305</name>
</gene>
<evidence type="ECO:0000313" key="3">
    <source>
        <dbReference type="Proteomes" id="UP000231727"/>
    </source>
</evidence>
<dbReference type="GO" id="GO:0004803">
    <property type="term" value="F:transposase activity"/>
    <property type="evidence" value="ECO:0007669"/>
    <property type="project" value="InterPro"/>
</dbReference>
<dbReference type="GO" id="GO:0006313">
    <property type="term" value="P:DNA transposition"/>
    <property type="evidence" value="ECO:0007669"/>
    <property type="project" value="InterPro"/>
</dbReference>
<dbReference type="EMBL" id="PFNN01000025">
    <property type="protein sequence ID" value="PIZ45833.1"/>
    <property type="molecule type" value="Genomic_DNA"/>
</dbReference>
<protein>
    <recommendedName>
        <fullName evidence="1">Transposase IS200-like domain-containing protein</fullName>
    </recommendedName>
</protein>
<dbReference type="SMART" id="SM01321">
    <property type="entry name" value="Y1_Tnp"/>
    <property type="match status" value="1"/>
</dbReference>
<organism evidence="2 3">
    <name type="scientific">Candidatus Woesebacteria bacterium CG_4_10_14_0_2_um_filter_44_9</name>
    <dbReference type="NCBI Taxonomy" id="1975055"/>
    <lineage>
        <taxon>Bacteria</taxon>
        <taxon>Candidatus Woeseibacteriota</taxon>
    </lineage>
</organism>